<name>A0ABX1PMM7_9RHOO</name>
<accession>A0ABX1PMM7</accession>
<proteinExistence type="predicted"/>
<dbReference type="EMBL" id="WTVG01000043">
    <property type="protein sequence ID" value="NMG25830.1"/>
    <property type="molecule type" value="Genomic_DNA"/>
</dbReference>
<comment type="caution">
    <text evidence="2">The sequence shown here is derived from an EMBL/GenBank/DDBJ whole genome shotgun (WGS) entry which is preliminary data.</text>
</comment>
<sequence>MSAHLPDRLCAPASPQEREEASCAGKHRFTDPALARRVASRSAHTHSEPISAYRCHLCGGWHVGSHLHKARRRKR</sequence>
<reference evidence="2" key="1">
    <citation type="submission" date="2019-12" db="EMBL/GenBank/DDBJ databases">
        <title>Comparative genomics gives insights into the taxonomy of the Azoarcus-Aromatoleum group and reveals separate origins of nif in the plant-associated Azoarcus and non-plant-associated Aromatoleum sub-groups.</title>
        <authorList>
            <person name="Lafos M."/>
            <person name="Maluk M."/>
            <person name="Batista M."/>
            <person name="Junghare M."/>
            <person name="Carmona M."/>
            <person name="Faoro H."/>
            <person name="Cruz L.M."/>
            <person name="Battistoni F."/>
            <person name="De Souza E."/>
            <person name="Pedrosa F."/>
            <person name="Chen W.-M."/>
            <person name="Poole P.S."/>
            <person name="Dixon R.A."/>
            <person name="James E.K."/>
        </authorList>
    </citation>
    <scope>NUCLEOTIDE SEQUENCE</scope>
    <source>
        <strain evidence="2">LuFRes1</strain>
    </source>
</reference>
<evidence type="ECO:0000313" key="2">
    <source>
        <dbReference type="EMBL" id="NMG25830.1"/>
    </source>
</evidence>
<evidence type="ECO:0000256" key="1">
    <source>
        <dbReference type="SAM" id="MobiDB-lite"/>
    </source>
</evidence>
<feature type="region of interest" description="Disordered" evidence="1">
    <location>
        <begin position="1"/>
        <end position="26"/>
    </location>
</feature>
<dbReference type="Proteomes" id="UP000615989">
    <property type="component" value="Unassembled WGS sequence"/>
</dbReference>
<evidence type="ECO:0000313" key="3">
    <source>
        <dbReference type="Proteomes" id="UP000615989"/>
    </source>
</evidence>
<gene>
    <name evidence="2" type="ORF">GO606_14095</name>
</gene>
<dbReference type="RefSeq" id="WP_169119172.1">
    <property type="nucleotide sequence ID" value="NZ_WTVG02000039.1"/>
</dbReference>
<keyword evidence="3" id="KW-1185">Reference proteome</keyword>
<protein>
    <submittedName>
        <fullName evidence="2">Uncharacterized protein</fullName>
    </submittedName>
</protein>
<organism evidence="2 3">
    <name type="scientific">Aromatoleum anaerobium</name>
    <dbReference type="NCBI Taxonomy" id="182180"/>
    <lineage>
        <taxon>Bacteria</taxon>
        <taxon>Pseudomonadati</taxon>
        <taxon>Pseudomonadota</taxon>
        <taxon>Betaproteobacteria</taxon>
        <taxon>Rhodocyclales</taxon>
        <taxon>Rhodocyclaceae</taxon>
        <taxon>Aromatoleum</taxon>
    </lineage>
</organism>